<evidence type="ECO:0008006" key="2">
    <source>
        <dbReference type="Google" id="ProtNLM"/>
    </source>
</evidence>
<dbReference type="AlphaFoldDB" id="A0A0F9DEM3"/>
<dbReference type="EMBL" id="LAZR01031984">
    <property type="protein sequence ID" value="KKL52186.1"/>
    <property type="molecule type" value="Genomic_DNA"/>
</dbReference>
<organism evidence="1">
    <name type="scientific">marine sediment metagenome</name>
    <dbReference type="NCBI Taxonomy" id="412755"/>
    <lineage>
        <taxon>unclassified sequences</taxon>
        <taxon>metagenomes</taxon>
        <taxon>ecological metagenomes</taxon>
    </lineage>
</organism>
<feature type="non-terminal residue" evidence="1">
    <location>
        <position position="1"/>
    </location>
</feature>
<gene>
    <name evidence="1" type="ORF">LCGC14_2288020</name>
</gene>
<evidence type="ECO:0000313" key="1">
    <source>
        <dbReference type="EMBL" id="KKL52186.1"/>
    </source>
</evidence>
<reference evidence="1" key="1">
    <citation type="journal article" date="2015" name="Nature">
        <title>Complex archaea that bridge the gap between prokaryotes and eukaryotes.</title>
        <authorList>
            <person name="Spang A."/>
            <person name="Saw J.H."/>
            <person name="Jorgensen S.L."/>
            <person name="Zaremba-Niedzwiedzka K."/>
            <person name="Martijn J."/>
            <person name="Lind A.E."/>
            <person name="van Eijk R."/>
            <person name="Schleper C."/>
            <person name="Guy L."/>
            <person name="Ettema T.J."/>
        </authorList>
    </citation>
    <scope>NUCLEOTIDE SEQUENCE</scope>
</reference>
<protein>
    <recommendedName>
        <fullName evidence="2">Carbohydrate esterase 2 N-terminal domain-containing protein</fullName>
    </recommendedName>
</protein>
<sequence>QEQKLYLVLQSIKDEVVFVENAIYFTIGNLQWTKVDDGDDSVSYSPGWLTWKGHPYYKQTAHYSREAGAAATFTFSGTKARFYGCKRNDLGIVDIAVDGQVKATLDLYQPSREYVKLYDTDELPPGNHTLEVKVTGKKHRDSVNHYVIVDAFGFARTEAQGEDKN</sequence>
<proteinExistence type="predicted"/>
<accession>A0A0F9DEM3</accession>
<dbReference type="Gene3D" id="2.60.120.260">
    <property type="entry name" value="Galactose-binding domain-like"/>
    <property type="match status" value="1"/>
</dbReference>
<name>A0A0F9DEM3_9ZZZZ</name>
<comment type="caution">
    <text evidence="1">The sequence shown here is derived from an EMBL/GenBank/DDBJ whole genome shotgun (WGS) entry which is preliminary data.</text>
</comment>